<dbReference type="SUPFAM" id="SSF53335">
    <property type="entry name" value="S-adenosyl-L-methionine-dependent methyltransferases"/>
    <property type="match status" value="1"/>
</dbReference>
<dbReference type="GeneID" id="46921364"/>
<sequence length="290" mass="33669">MAYQEKKWQNFYENAWAIRAEFMSQFINMGGYNALQVIGELEKKERYYHLAINDDGNYEWKRKKSESEKFNFADIPHYGITSLNGMTILVPFYTKTNFIDFIIDALSFDEYDSVVELGCGYGQNLFKIFYNGGGVNLRYFGGEFTSSGVEMAKKLASIEPNMRAEFFHFNHLKPKFDKKLDFGKRVLVFTYHTIEQVKEIPDNWFKVVASIAPFVRCINGEPFGFQIKDLGEVSKEHRKFFIKNGWNLNFASTLKKANQNGDIIIEDAMLEHSCRTDPFNPTSIAVWRSV</sequence>
<reference evidence="2" key="2">
    <citation type="journal article" date="2017" name="Genome Biol. Evol.">
        <title>Comparative genomic analysis identifies a Campylobacter clade deficient in selenium metabolism.</title>
        <authorList>
            <person name="Miller W.G."/>
            <person name="Yee E."/>
            <person name="Lopes B.S."/>
            <person name="Chapman M.H."/>
            <person name="Huynh S."/>
            <person name="Bono J.L."/>
            <person name="Parker C.T."/>
            <person name="Strachan N.J.C."/>
            <person name="Forbes K.J."/>
        </authorList>
    </citation>
    <scope>NUCLEOTIDE SEQUENCE [LARGE SCALE GENOMIC DNA]</scope>
    <source>
        <strain evidence="2">NCTC 13004</strain>
    </source>
</reference>
<dbReference type="InterPro" id="IPR029063">
    <property type="entry name" value="SAM-dependent_MTases_sf"/>
</dbReference>
<proteinExistence type="predicted"/>
<dbReference type="Gene3D" id="3.40.50.150">
    <property type="entry name" value="Vaccinia Virus protein VP39"/>
    <property type="match status" value="1"/>
</dbReference>
<name>A0A1X9SN07_9BACT</name>
<reference evidence="2" key="1">
    <citation type="journal article" date="2017" name="Genome Biol. Evol.">
        <title>Comparative Genomic Analysis Identifies a Campylobacter Clade Deficient in Selenium Metabolism.</title>
        <authorList>
            <person name="Miller W.G."/>
            <person name="Yee E."/>
            <person name="Lopes B.S."/>
            <person name="Chapman M.H."/>
            <person name="Huynh S."/>
            <person name="Bono J.L."/>
            <person name="Parker C.T."/>
            <person name="Strachan N.J.C."/>
            <person name="Forbes K.J."/>
        </authorList>
    </citation>
    <scope>NUCLEOTIDE SEQUENCE [LARGE SCALE GENOMIC DNA]</scope>
    <source>
        <strain evidence="2">NCTC 13004</strain>
    </source>
</reference>
<protein>
    <recommendedName>
        <fullName evidence="3">SAM-dependent methyltransferase</fullName>
    </recommendedName>
</protein>
<dbReference type="Proteomes" id="UP000202031">
    <property type="component" value="Chromosome"/>
</dbReference>
<organism evidence="1 2">
    <name type="scientific">Campylobacter lanienae NCTC 13004</name>
    <dbReference type="NCBI Taxonomy" id="1031753"/>
    <lineage>
        <taxon>Bacteria</taxon>
        <taxon>Pseudomonadati</taxon>
        <taxon>Campylobacterota</taxon>
        <taxon>Epsilonproteobacteria</taxon>
        <taxon>Campylobacterales</taxon>
        <taxon>Campylobacteraceae</taxon>
        <taxon>Campylobacter</taxon>
    </lineage>
</organism>
<dbReference type="AlphaFoldDB" id="A0A1X9SN07"/>
<evidence type="ECO:0000313" key="2">
    <source>
        <dbReference type="Proteomes" id="UP000202031"/>
    </source>
</evidence>
<dbReference type="RefSeq" id="WP_100590690.1">
    <property type="nucleotide sequence ID" value="NZ_CP015578.1"/>
</dbReference>
<accession>A0A1X9SN07</accession>
<evidence type="ECO:0000313" key="1">
    <source>
        <dbReference type="EMBL" id="ARQ97637.1"/>
    </source>
</evidence>
<dbReference type="KEGG" id="clx:CLAN_0892"/>
<evidence type="ECO:0008006" key="3">
    <source>
        <dbReference type="Google" id="ProtNLM"/>
    </source>
</evidence>
<dbReference type="EMBL" id="CP015578">
    <property type="protein sequence ID" value="ARQ97637.1"/>
    <property type="molecule type" value="Genomic_DNA"/>
</dbReference>
<gene>
    <name evidence="1" type="ORF">CLAN_0892</name>
</gene>